<accession>A0A1G2M9C0</accession>
<organism evidence="1 2">
    <name type="scientific">Candidatus Taylorbacteria bacterium RIFCSPHIGHO2_01_FULL_51_15</name>
    <dbReference type="NCBI Taxonomy" id="1802304"/>
    <lineage>
        <taxon>Bacteria</taxon>
        <taxon>Candidatus Tayloriibacteriota</taxon>
    </lineage>
</organism>
<sequence length="176" mass="20172">MMDSDTEWKSKPTMADYFKLEHAVPIKGFRVPNSLTEGLTKFDPVPHFPPELPEPTLTTLFIDQKLEFFSLPSGIKPEQMILSALPRLLDRYAYMSVGLRFLLGGLDYFLERCWDGEPLVFPALESPLVGYPDRIPAISLCEANGGILRKLEFPSRYASLKGRRWMFPAIPRFFRV</sequence>
<reference evidence="1 2" key="1">
    <citation type="journal article" date="2016" name="Nat. Commun.">
        <title>Thousands of microbial genomes shed light on interconnected biogeochemical processes in an aquifer system.</title>
        <authorList>
            <person name="Anantharaman K."/>
            <person name="Brown C.T."/>
            <person name="Hug L.A."/>
            <person name="Sharon I."/>
            <person name="Castelle C.J."/>
            <person name="Probst A.J."/>
            <person name="Thomas B.C."/>
            <person name="Singh A."/>
            <person name="Wilkins M.J."/>
            <person name="Karaoz U."/>
            <person name="Brodie E.L."/>
            <person name="Williams K.H."/>
            <person name="Hubbard S.S."/>
            <person name="Banfield J.F."/>
        </authorList>
    </citation>
    <scope>NUCLEOTIDE SEQUENCE [LARGE SCALE GENOMIC DNA]</scope>
</reference>
<dbReference type="AlphaFoldDB" id="A0A1G2M9C0"/>
<dbReference type="EMBL" id="MHRI01000029">
    <property type="protein sequence ID" value="OHA20505.1"/>
    <property type="molecule type" value="Genomic_DNA"/>
</dbReference>
<dbReference type="Proteomes" id="UP000178121">
    <property type="component" value="Unassembled WGS sequence"/>
</dbReference>
<proteinExistence type="predicted"/>
<protein>
    <submittedName>
        <fullName evidence="1">Uncharacterized protein</fullName>
    </submittedName>
</protein>
<gene>
    <name evidence="1" type="ORF">A2849_00725</name>
</gene>
<evidence type="ECO:0000313" key="2">
    <source>
        <dbReference type="Proteomes" id="UP000178121"/>
    </source>
</evidence>
<evidence type="ECO:0000313" key="1">
    <source>
        <dbReference type="EMBL" id="OHA20505.1"/>
    </source>
</evidence>
<comment type="caution">
    <text evidence="1">The sequence shown here is derived from an EMBL/GenBank/DDBJ whole genome shotgun (WGS) entry which is preliminary data.</text>
</comment>
<name>A0A1G2M9C0_9BACT</name>